<organism evidence="1 2">
    <name type="scientific">Pluteus cervinus</name>
    <dbReference type="NCBI Taxonomy" id="181527"/>
    <lineage>
        <taxon>Eukaryota</taxon>
        <taxon>Fungi</taxon>
        <taxon>Dikarya</taxon>
        <taxon>Basidiomycota</taxon>
        <taxon>Agaricomycotina</taxon>
        <taxon>Agaricomycetes</taxon>
        <taxon>Agaricomycetidae</taxon>
        <taxon>Agaricales</taxon>
        <taxon>Pluteineae</taxon>
        <taxon>Pluteaceae</taxon>
        <taxon>Pluteus</taxon>
    </lineage>
</organism>
<reference evidence="1 2" key="1">
    <citation type="journal article" date="2019" name="Nat. Ecol. Evol.">
        <title>Megaphylogeny resolves global patterns of mushroom evolution.</title>
        <authorList>
            <person name="Varga T."/>
            <person name="Krizsan K."/>
            <person name="Foldi C."/>
            <person name="Dima B."/>
            <person name="Sanchez-Garcia M."/>
            <person name="Sanchez-Ramirez S."/>
            <person name="Szollosi G.J."/>
            <person name="Szarkandi J.G."/>
            <person name="Papp V."/>
            <person name="Albert L."/>
            <person name="Andreopoulos W."/>
            <person name="Angelini C."/>
            <person name="Antonin V."/>
            <person name="Barry K.W."/>
            <person name="Bougher N.L."/>
            <person name="Buchanan P."/>
            <person name="Buyck B."/>
            <person name="Bense V."/>
            <person name="Catcheside P."/>
            <person name="Chovatia M."/>
            <person name="Cooper J."/>
            <person name="Damon W."/>
            <person name="Desjardin D."/>
            <person name="Finy P."/>
            <person name="Geml J."/>
            <person name="Haridas S."/>
            <person name="Hughes K."/>
            <person name="Justo A."/>
            <person name="Karasinski D."/>
            <person name="Kautmanova I."/>
            <person name="Kiss B."/>
            <person name="Kocsube S."/>
            <person name="Kotiranta H."/>
            <person name="LaButti K.M."/>
            <person name="Lechner B.E."/>
            <person name="Liimatainen K."/>
            <person name="Lipzen A."/>
            <person name="Lukacs Z."/>
            <person name="Mihaltcheva S."/>
            <person name="Morgado L.N."/>
            <person name="Niskanen T."/>
            <person name="Noordeloos M.E."/>
            <person name="Ohm R.A."/>
            <person name="Ortiz-Santana B."/>
            <person name="Ovrebo C."/>
            <person name="Racz N."/>
            <person name="Riley R."/>
            <person name="Savchenko A."/>
            <person name="Shiryaev A."/>
            <person name="Soop K."/>
            <person name="Spirin V."/>
            <person name="Szebenyi C."/>
            <person name="Tomsovsky M."/>
            <person name="Tulloss R.E."/>
            <person name="Uehling J."/>
            <person name="Grigoriev I.V."/>
            <person name="Vagvolgyi C."/>
            <person name="Papp T."/>
            <person name="Martin F.M."/>
            <person name="Miettinen O."/>
            <person name="Hibbett D.S."/>
            <person name="Nagy L.G."/>
        </authorList>
    </citation>
    <scope>NUCLEOTIDE SEQUENCE [LARGE SCALE GENOMIC DNA]</scope>
    <source>
        <strain evidence="1 2">NL-1719</strain>
    </source>
</reference>
<dbReference type="Proteomes" id="UP000308600">
    <property type="component" value="Unassembled WGS sequence"/>
</dbReference>
<name>A0ACD3A0K8_9AGAR</name>
<gene>
    <name evidence="1" type="ORF">BDN72DRAFT_906065</name>
</gene>
<dbReference type="EMBL" id="ML209047">
    <property type="protein sequence ID" value="TFK59211.1"/>
    <property type="molecule type" value="Genomic_DNA"/>
</dbReference>
<accession>A0ACD3A0K8</accession>
<proteinExistence type="predicted"/>
<sequence length="221" mass="24580">MTSPLTASELYAYCRKWEAALQEVKQLPQEALVQGIQTLVAGLPYIVGYHGSLSEEEKRTFILPRIILSGLAEAFHLQKAQLTITKFNVQSISKEDARIRTLPAYNAAYWEVEELTPDRKPIEIPTEEEGGSRNESEVDELVEDIPEEEKSVDKKEKKKRASEKGKEREILEQEEAGDDNPAGTGSFRAEESGESETISGGPQQGGFKGGVVGTWWGRRGK</sequence>
<protein>
    <submittedName>
        <fullName evidence="1">Uncharacterized protein</fullName>
    </submittedName>
</protein>
<evidence type="ECO:0000313" key="2">
    <source>
        <dbReference type="Proteomes" id="UP000308600"/>
    </source>
</evidence>
<keyword evidence="2" id="KW-1185">Reference proteome</keyword>
<evidence type="ECO:0000313" key="1">
    <source>
        <dbReference type="EMBL" id="TFK59211.1"/>
    </source>
</evidence>